<proteinExistence type="predicted"/>
<evidence type="ECO:0000256" key="1">
    <source>
        <dbReference type="SAM" id="Phobius"/>
    </source>
</evidence>
<evidence type="ECO:0000313" key="2">
    <source>
        <dbReference type="EMBL" id="KAK6988332.1"/>
    </source>
</evidence>
<gene>
    <name evidence="2" type="ORF">R3P38DRAFT_2804602</name>
</gene>
<dbReference type="AlphaFoldDB" id="A0AAV9ZPV0"/>
<reference evidence="2 3" key="1">
    <citation type="journal article" date="2024" name="J Genomics">
        <title>Draft genome sequencing and assembly of Favolaschia claudopus CIRM-BRFM 2984 isolated from oak limbs.</title>
        <authorList>
            <person name="Navarro D."/>
            <person name="Drula E."/>
            <person name="Chaduli D."/>
            <person name="Cazenave R."/>
            <person name="Ahrendt S."/>
            <person name="Wang J."/>
            <person name="Lipzen A."/>
            <person name="Daum C."/>
            <person name="Barry K."/>
            <person name="Grigoriev I.V."/>
            <person name="Favel A."/>
            <person name="Rosso M.N."/>
            <person name="Martin F."/>
        </authorList>
    </citation>
    <scope>NUCLEOTIDE SEQUENCE [LARGE SCALE GENOMIC DNA]</scope>
    <source>
        <strain evidence="2 3">CIRM-BRFM 2984</strain>
    </source>
</reference>
<organism evidence="2 3">
    <name type="scientific">Favolaschia claudopus</name>
    <dbReference type="NCBI Taxonomy" id="2862362"/>
    <lineage>
        <taxon>Eukaryota</taxon>
        <taxon>Fungi</taxon>
        <taxon>Dikarya</taxon>
        <taxon>Basidiomycota</taxon>
        <taxon>Agaricomycotina</taxon>
        <taxon>Agaricomycetes</taxon>
        <taxon>Agaricomycetidae</taxon>
        <taxon>Agaricales</taxon>
        <taxon>Marasmiineae</taxon>
        <taxon>Mycenaceae</taxon>
        <taxon>Favolaschia</taxon>
    </lineage>
</organism>
<dbReference type="EMBL" id="JAWWNJ010000123">
    <property type="protein sequence ID" value="KAK6988332.1"/>
    <property type="molecule type" value="Genomic_DNA"/>
</dbReference>
<evidence type="ECO:0000313" key="3">
    <source>
        <dbReference type="Proteomes" id="UP001362999"/>
    </source>
</evidence>
<keyword evidence="1" id="KW-0472">Membrane</keyword>
<keyword evidence="1" id="KW-1133">Transmembrane helix</keyword>
<keyword evidence="1" id="KW-0812">Transmembrane</keyword>
<name>A0AAV9ZPV0_9AGAR</name>
<feature type="transmembrane region" description="Helical" evidence="1">
    <location>
        <begin position="162"/>
        <end position="184"/>
    </location>
</feature>
<keyword evidence="3" id="KW-1185">Reference proteome</keyword>
<comment type="caution">
    <text evidence="2">The sequence shown here is derived from an EMBL/GenBank/DDBJ whole genome shotgun (WGS) entry which is preliminary data.</text>
</comment>
<dbReference type="Proteomes" id="UP001362999">
    <property type="component" value="Unassembled WGS sequence"/>
</dbReference>
<protein>
    <submittedName>
        <fullName evidence="2">Uncharacterized protein</fullName>
    </submittedName>
</protein>
<sequence length="319" mass="35748">MLTLCRIKDPKLREQFSLRRFDVNLVIAKLANCKRGPVNNMDPPRRVVLAKLWILMIRSLASIPHRSQPNLSRDEALSDFLFARESVSHDATSLSLFAAYSGGAICKKLMGGIRWRPNSHFGKDVIAPAQPLHVFWEVITIKSLRSTAASSSDIRRVMGRPFFLTFEVLAFAFGALAGVVGTLINCSWPLRAVTVDTAEDANAPHTRIRVLCRICDYIVVNSLDSDWQASGLFFKPRTTNVKYSITYKFLPMQLLSEPGFPQSRHLLVQSVHPRFPLQVGIPHLRHVRVLRGLVSGFGVSMIVKVLLALYAKLMSLSLQ</sequence>
<accession>A0AAV9ZPV0</accession>
<feature type="transmembrane region" description="Helical" evidence="1">
    <location>
        <begin position="292"/>
        <end position="311"/>
    </location>
</feature>